<organism evidence="1 2">
    <name type="scientific">Streptomyces cylindrosporus</name>
    <dbReference type="NCBI Taxonomy" id="2927583"/>
    <lineage>
        <taxon>Bacteria</taxon>
        <taxon>Bacillati</taxon>
        <taxon>Actinomycetota</taxon>
        <taxon>Actinomycetes</taxon>
        <taxon>Kitasatosporales</taxon>
        <taxon>Streptomycetaceae</taxon>
        <taxon>Streptomyces</taxon>
    </lineage>
</organism>
<accession>A0ABS9YPV3</accession>
<dbReference type="RefSeq" id="WP_242778890.1">
    <property type="nucleotide sequence ID" value="NZ_JALDAY010000024.1"/>
</dbReference>
<name>A0ABS9YPV3_9ACTN</name>
<evidence type="ECO:0000313" key="1">
    <source>
        <dbReference type="EMBL" id="MCI3279165.1"/>
    </source>
</evidence>
<reference evidence="1" key="1">
    <citation type="submission" date="2022-03" db="EMBL/GenBank/DDBJ databases">
        <title>Streptomyces 7R015 and 7R016 isolated from Barleria lupulina in Thailand.</title>
        <authorList>
            <person name="Kanchanasin P."/>
            <person name="Phongsopitanun W."/>
            <person name="Tanasupawat S."/>
        </authorList>
    </citation>
    <scope>NUCLEOTIDE SEQUENCE</scope>
    <source>
        <strain evidence="1">7R015</strain>
    </source>
</reference>
<sequence length="163" mass="18919">MIRRPCTTPHKQAYTTRDEAELRRVEDGIRYGTALYPYQCVCGQWHLSRNTDQNLPAYERPDPANVTRIRTLDAAQFAALVDADAKNTIGIPDKLALRHPDNLTRWHWALKTLHGKVSRQLAEARTFSDPNWRQRAEIYRNKIETRLAECQRLRTQATHTRAA</sequence>
<dbReference type="Proteomes" id="UP001165269">
    <property type="component" value="Unassembled WGS sequence"/>
</dbReference>
<keyword evidence="2" id="KW-1185">Reference proteome</keyword>
<evidence type="ECO:0000313" key="2">
    <source>
        <dbReference type="Proteomes" id="UP001165269"/>
    </source>
</evidence>
<comment type="caution">
    <text evidence="1">The sequence shown here is derived from an EMBL/GenBank/DDBJ whole genome shotgun (WGS) entry which is preliminary data.</text>
</comment>
<protein>
    <submittedName>
        <fullName evidence="1">Uncharacterized protein</fullName>
    </submittedName>
</protein>
<dbReference type="EMBL" id="JALDAY010000024">
    <property type="protein sequence ID" value="MCI3279165.1"/>
    <property type="molecule type" value="Genomic_DNA"/>
</dbReference>
<proteinExistence type="predicted"/>
<gene>
    <name evidence="1" type="ORF">MQP27_49690</name>
</gene>